<feature type="coiled-coil region" evidence="4">
    <location>
        <begin position="124"/>
        <end position="176"/>
    </location>
</feature>
<evidence type="ECO:0000313" key="6">
    <source>
        <dbReference type="EMBL" id="OGL89423.1"/>
    </source>
</evidence>
<dbReference type="FunFam" id="3.30.1360.40:FF:000001">
    <property type="entry name" value="Ribosome-recycling factor"/>
    <property type="match status" value="1"/>
</dbReference>
<evidence type="ECO:0000256" key="1">
    <source>
        <dbReference type="ARBA" id="ARBA00005912"/>
    </source>
</evidence>
<organism evidence="6 7">
    <name type="scientific">Candidatus Uhrbacteria bacterium RIFCSPLOWO2_02_FULL_51_9</name>
    <dbReference type="NCBI Taxonomy" id="1802410"/>
    <lineage>
        <taxon>Bacteria</taxon>
        <taxon>Candidatus Uhriibacteriota</taxon>
    </lineage>
</organism>
<dbReference type="Gene3D" id="1.10.132.20">
    <property type="entry name" value="Ribosome-recycling factor"/>
    <property type="match status" value="1"/>
</dbReference>
<evidence type="ECO:0000256" key="2">
    <source>
        <dbReference type="ARBA" id="ARBA00022917"/>
    </source>
</evidence>
<comment type="subcellular location">
    <subcellularLocation>
        <location evidence="3">Cytoplasm</location>
    </subcellularLocation>
</comment>
<reference evidence="6 7" key="1">
    <citation type="journal article" date="2016" name="Nat. Commun.">
        <title>Thousands of microbial genomes shed light on interconnected biogeochemical processes in an aquifer system.</title>
        <authorList>
            <person name="Anantharaman K."/>
            <person name="Brown C.T."/>
            <person name="Hug L.A."/>
            <person name="Sharon I."/>
            <person name="Castelle C.J."/>
            <person name="Probst A.J."/>
            <person name="Thomas B.C."/>
            <person name="Singh A."/>
            <person name="Wilkins M.J."/>
            <person name="Karaoz U."/>
            <person name="Brodie E.L."/>
            <person name="Williams K.H."/>
            <person name="Hubbard S.S."/>
            <person name="Banfield J.F."/>
        </authorList>
    </citation>
    <scope>NUCLEOTIDE SEQUENCE [LARGE SCALE GENOMIC DNA]</scope>
</reference>
<dbReference type="PANTHER" id="PTHR20982">
    <property type="entry name" value="RIBOSOME RECYCLING FACTOR"/>
    <property type="match status" value="1"/>
</dbReference>
<evidence type="ECO:0000313" key="7">
    <source>
        <dbReference type="Proteomes" id="UP000176678"/>
    </source>
</evidence>
<sequence length="184" mass="20906">MHPFLVAQNAEFEKIIEHGKGELAGLRTGRAHSSMVSDVQVVAYGVTQPVKALAAITVPDPRTITVEPWDKSVIGDIERGIRDAGLGMNPANDGRVIRIPLPQMTEESRRDVLKVLGQKLEQCRISVRQARDKIREDAQEQEKEKKISEDERYTIQEQLDDRVKEYNERIKTMGDEKEKEIMTV</sequence>
<evidence type="ECO:0000256" key="3">
    <source>
        <dbReference type="HAMAP-Rule" id="MF_00040"/>
    </source>
</evidence>
<protein>
    <recommendedName>
        <fullName evidence="3">Ribosome-recycling factor</fullName>
        <shortName evidence="3">RRF</shortName>
    </recommendedName>
    <alternativeName>
        <fullName evidence="3">Ribosome-releasing factor</fullName>
    </alternativeName>
</protein>
<keyword evidence="2 3" id="KW-0648">Protein biosynthesis</keyword>
<comment type="function">
    <text evidence="3">Responsible for the release of ribosomes from messenger RNA at the termination of protein biosynthesis. May increase the efficiency of translation by recycling ribosomes from one round of translation to another.</text>
</comment>
<gene>
    <name evidence="3" type="primary">frr</name>
    <name evidence="6" type="ORF">A3H75_01305</name>
</gene>
<accession>A0A1F7VG43</accession>
<name>A0A1F7VG43_9BACT</name>
<dbReference type="InterPro" id="IPR002661">
    <property type="entry name" value="Ribosome_recyc_fac"/>
</dbReference>
<dbReference type="AlphaFoldDB" id="A0A1F7VG43"/>
<dbReference type="Pfam" id="PF01765">
    <property type="entry name" value="RRF"/>
    <property type="match status" value="1"/>
</dbReference>
<dbReference type="NCBIfam" id="TIGR00496">
    <property type="entry name" value="frr"/>
    <property type="match status" value="1"/>
</dbReference>
<dbReference type="EMBL" id="MGES01000003">
    <property type="protein sequence ID" value="OGL89423.1"/>
    <property type="molecule type" value="Genomic_DNA"/>
</dbReference>
<dbReference type="GO" id="GO:0006415">
    <property type="term" value="P:translational termination"/>
    <property type="evidence" value="ECO:0007669"/>
    <property type="project" value="UniProtKB-UniRule"/>
</dbReference>
<comment type="caution">
    <text evidence="6">The sequence shown here is derived from an EMBL/GenBank/DDBJ whole genome shotgun (WGS) entry which is preliminary data.</text>
</comment>
<feature type="domain" description="Ribosome recycling factor" evidence="5">
    <location>
        <begin position="21"/>
        <end position="182"/>
    </location>
</feature>
<dbReference type="Gene3D" id="3.30.1360.40">
    <property type="match status" value="1"/>
</dbReference>
<keyword evidence="4" id="KW-0175">Coiled coil</keyword>
<dbReference type="InterPro" id="IPR023584">
    <property type="entry name" value="Ribosome_recyc_fac_dom"/>
</dbReference>
<comment type="similarity">
    <text evidence="1 3">Belongs to the RRF family.</text>
</comment>
<evidence type="ECO:0000256" key="4">
    <source>
        <dbReference type="SAM" id="Coils"/>
    </source>
</evidence>
<dbReference type="Proteomes" id="UP000176678">
    <property type="component" value="Unassembled WGS sequence"/>
</dbReference>
<evidence type="ECO:0000259" key="5">
    <source>
        <dbReference type="Pfam" id="PF01765"/>
    </source>
</evidence>
<dbReference type="STRING" id="1802410.A3H75_01305"/>
<proteinExistence type="inferred from homology"/>
<dbReference type="GO" id="GO:0005737">
    <property type="term" value="C:cytoplasm"/>
    <property type="evidence" value="ECO:0007669"/>
    <property type="project" value="UniProtKB-SubCell"/>
</dbReference>
<dbReference type="InterPro" id="IPR036191">
    <property type="entry name" value="RRF_sf"/>
</dbReference>
<dbReference type="GO" id="GO:0043023">
    <property type="term" value="F:ribosomal large subunit binding"/>
    <property type="evidence" value="ECO:0007669"/>
    <property type="project" value="TreeGrafter"/>
</dbReference>
<dbReference type="HAMAP" id="MF_00040">
    <property type="entry name" value="RRF"/>
    <property type="match status" value="1"/>
</dbReference>
<dbReference type="CDD" id="cd00520">
    <property type="entry name" value="RRF"/>
    <property type="match status" value="1"/>
</dbReference>
<keyword evidence="3" id="KW-0963">Cytoplasm</keyword>
<dbReference type="SUPFAM" id="SSF55194">
    <property type="entry name" value="Ribosome recycling factor, RRF"/>
    <property type="match status" value="1"/>
</dbReference>
<dbReference type="PANTHER" id="PTHR20982:SF3">
    <property type="entry name" value="MITOCHONDRIAL RIBOSOME RECYCLING FACTOR PSEUDO 1"/>
    <property type="match status" value="1"/>
</dbReference>